<evidence type="ECO:0000256" key="2">
    <source>
        <dbReference type="ARBA" id="ARBA00022803"/>
    </source>
</evidence>
<dbReference type="EMBL" id="BNJQ01000028">
    <property type="protein sequence ID" value="GHP10271.1"/>
    <property type="molecule type" value="Genomic_DNA"/>
</dbReference>
<evidence type="ECO:0000313" key="6">
    <source>
        <dbReference type="Proteomes" id="UP000660262"/>
    </source>
</evidence>
<organism evidence="5 6">
    <name type="scientific">Pycnococcus provasolii</name>
    <dbReference type="NCBI Taxonomy" id="41880"/>
    <lineage>
        <taxon>Eukaryota</taxon>
        <taxon>Viridiplantae</taxon>
        <taxon>Chlorophyta</taxon>
        <taxon>Pseudoscourfieldiophyceae</taxon>
        <taxon>Pseudoscourfieldiales</taxon>
        <taxon>Pycnococcaceae</taxon>
        <taxon>Pycnococcus</taxon>
    </lineage>
</organism>
<proteinExistence type="predicted"/>
<feature type="repeat" description="TPR" evidence="3">
    <location>
        <begin position="127"/>
        <end position="160"/>
    </location>
</feature>
<feature type="repeat" description="TPR" evidence="3">
    <location>
        <begin position="161"/>
        <end position="194"/>
    </location>
</feature>
<keyword evidence="4" id="KW-0812">Transmembrane</keyword>
<evidence type="ECO:0008006" key="7">
    <source>
        <dbReference type="Google" id="ProtNLM"/>
    </source>
</evidence>
<dbReference type="PANTHER" id="PTHR45586:SF1">
    <property type="entry name" value="LIPOPOLYSACCHARIDE ASSEMBLY PROTEIN B"/>
    <property type="match status" value="1"/>
</dbReference>
<evidence type="ECO:0000256" key="4">
    <source>
        <dbReference type="SAM" id="Phobius"/>
    </source>
</evidence>
<name>A0A830HXW4_9CHLO</name>
<dbReference type="Gene3D" id="1.25.40.10">
    <property type="entry name" value="Tetratricopeptide repeat domain"/>
    <property type="match status" value="1"/>
</dbReference>
<dbReference type="PROSITE" id="PS50005">
    <property type="entry name" value="TPR"/>
    <property type="match status" value="2"/>
</dbReference>
<keyword evidence="4" id="KW-1133">Transmembrane helix</keyword>
<dbReference type="InterPro" id="IPR019734">
    <property type="entry name" value="TPR_rpt"/>
</dbReference>
<keyword evidence="6" id="KW-1185">Reference proteome</keyword>
<feature type="transmembrane region" description="Helical" evidence="4">
    <location>
        <begin position="44"/>
        <end position="62"/>
    </location>
</feature>
<gene>
    <name evidence="5" type="ORF">PPROV_000900300</name>
</gene>
<dbReference type="OrthoDB" id="10006023at2759"/>
<dbReference type="InterPro" id="IPR011990">
    <property type="entry name" value="TPR-like_helical_dom_sf"/>
</dbReference>
<reference evidence="5" key="1">
    <citation type="submission" date="2020-10" db="EMBL/GenBank/DDBJ databases">
        <title>Unveiling of a novel bifunctional photoreceptor, Dualchrome1, isolated from a cosmopolitan green alga.</title>
        <authorList>
            <person name="Suzuki S."/>
            <person name="Kawachi M."/>
        </authorList>
    </citation>
    <scope>NUCLEOTIDE SEQUENCE</scope>
    <source>
        <strain evidence="5">NIES 2893</strain>
    </source>
</reference>
<dbReference type="PANTHER" id="PTHR45586">
    <property type="entry name" value="TPR REPEAT-CONTAINING PROTEIN PA4667"/>
    <property type="match status" value="1"/>
</dbReference>
<dbReference type="SUPFAM" id="SSF48452">
    <property type="entry name" value="TPR-like"/>
    <property type="match status" value="1"/>
</dbReference>
<comment type="caution">
    <text evidence="5">The sequence shown here is derived from an EMBL/GenBank/DDBJ whole genome shotgun (WGS) entry which is preliminary data.</text>
</comment>
<dbReference type="AlphaFoldDB" id="A0A830HXW4"/>
<accession>A0A830HXW4</accession>
<dbReference type="InterPro" id="IPR051012">
    <property type="entry name" value="CellSynth/LPSAsmb/PSIAsmb"/>
</dbReference>
<dbReference type="Pfam" id="PF13432">
    <property type="entry name" value="TPR_16"/>
    <property type="match status" value="1"/>
</dbReference>
<evidence type="ECO:0000256" key="1">
    <source>
        <dbReference type="ARBA" id="ARBA00022737"/>
    </source>
</evidence>
<dbReference type="SMART" id="SM00028">
    <property type="entry name" value="TPR"/>
    <property type="match status" value="3"/>
</dbReference>
<keyword evidence="2 3" id="KW-0802">TPR repeat</keyword>
<sequence length="225" mass="24665">MAASMGLGMTTSSRVRAAFALPSEVASPQEIAMLAEGLEAPVQVLYLGALLTFLGGAAFFVVRQVLERRELEISAYDLGEKARANVATPQELYELGSILARKKVYSLAVKHLEDALAAMPADDPDGAAVHNALGYAYSKMDMFDLAKEQYEQATEMQPGYVMAWNNLGDVCEKSRQLERAAEAYTETLKFAPENEIAKERLEFVRRRISTYGPRGPAPAPEDPGW</sequence>
<keyword evidence="4" id="KW-0472">Membrane</keyword>
<keyword evidence="1" id="KW-0677">Repeat</keyword>
<protein>
    <recommendedName>
        <fullName evidence="7">Photosystem I assembly protein Ycf3</fullName>
    </recommendedName>
</protein>
<evidence type="ECO:0000256" key="3">
    <source>
        <dbReference type="PROSITE-ProRule" id="PRU00339"/>
    </source>
</evidence>
<dbReference type="Proteomes" id="UP000660262">
    <property type="component" value="Unassembled WGS sequence"/>
</dbReference>
<evidence type="ECO:0000313" key="5">
    <source>
        <dbReference type="EMBL" id="GHP10271.1"/>
    </source>
</evidence>